<dbReference type="WBParaSite" id="SCUD_0000138101-mRNA-1">
    <property type="protein sequence ID" value="SCUD_0000138101-mRNA-1"/>
    <property type="gene ID" value="SCUD_0000138101"/>
</dbReference>
<keyword evidence="2" id="KW-1185">Reference proteome</keyword>
<proteinExistence type="predicted"/>
<dbReference type="EMBL" id="UZAK01001094">
    <property type="protein sequence ID" value="VDO67296.1"/>
    <property type="molecule type" value="Genomic_DNA"/>
</dbReference>
<name>A0A183JFB5_9TREM</name>
<accession>A0A183JFB5</accession>
<protein>
    <submittedName>
        <fullName evidence="3">Transposase</fullName>
    </submittedName>
</protein>
<dbReference type="Proteomes" id="UP000279833">
    <property type="component" value="Unassembled WGS sequence"/>
</dbReference>
<dbReference type="AlphaFoldDB" id="A0A183JFB5"/>
<evidence type="ECO:0000313" key="1">
    <source>
        <dbReference type="EMBL" id="VDO67296.1"/>
    </source>
</evidence>
<reference evidence="3" key="1">
    <citation type="submission" date="2016-06" db="UniProtKB">
        <authorList>
            <consortium name="WormBaseParasite"/>
        </authorList>
    </citation>
    <scope>IDENTIFICATION</scope>
</reference>
<evidence type="ECO:0000313" key="2">
    <source>
        <dbReference type="Proteomes" id="UP000279833"/>
    </source>
</evidence>
<evidence type="ECO:0000313" key="3">
    <source>
        <dbReference type="WBParaSite" id="SCUD_0000138101-mRNA-1"/>
    </source>
</evidence>
<sequence>MCLDLRVDVHSGTQTQYCDLNVSYLRWKHKELGPLL</sequence>
<gene>
    <name evidence="1" type="ORF">SCUD_LOCUS1382</name>
</gene>
<reference evidence="1 2" key="2">
    <citation type="submission" date="2018-11" db="EMBL/GenBank/DDBJ databases">
        <authorList>
            <consortium name="Pathogen Informatics"/>
        </authorList>
    </citation>
    <scope>NUCLEOTIDE SEQUENCE [LARGE SCALE GENOMIC DNA]</scope>
    <source>
        <strain evidence="1">Dakar</strain>
        <strain evidence="2">Dakar, Senegal</strain>
    </source>
</reference>
<organism evidence="3">
    <name type="scientific">Schistosoma curassoni</name>
    <dbReference type="NCBI Taxonomy" id="6186"/>
    <lineage>
        <taxon>Eukaryota</taxon>
        <taxon>Metazoa</taxon>
        <taxon>Spiralia</taxon>
        <taxon>Lophotrochozoa</taxon>
        <taxon>Platyhelminthes</taxon>
        <taxon>Trematoda</taxon>
        <taxon>Digenea</taxon>
        <taxon>Strigeidida</taxon>
        <taxon>Schistosomatoidea</taxon>
        <taxon>Schistosomatidae</taxon>
        <taxon>Schistosoma</taxon>
    </lineage>
</organism>